<accession>A0ABR2L4N0</accession>
<evidence type="ECO:0000313" key="2">
    <source>
        <dbReference type="Proteomes" id="UP001470230"/>
    </source>
</evidence>
<dbReference type="Gene3D" id="2.60.120.260">
    <property type="entry name" value="Galactose-binding domain-like"/>
    <property type="match status" value="1"/>
</dbReference>
<gene>
    <name evidence="1" type="ORF">M9Y10_000575</name>
</gene>
<dbReference type="SUPFAM" id="SSF49785">
    <property type="entry name" value="Galactose-binding domain-like"/>
    <property type="match status" value="1"/>
</dbReference>
<proteinExistence type="predicted"/>
<dbReference type="EMBL" id="JAPFFF010000001">
    <property type="protein sequence ID" value="KAK8898294.1"/>
    <property type="molecule type" value="Genomic_DNA"/>
</dbReference>
<evidence type="ECO:0000313" key="1">
    <source>
        <dbReference type="EMBL" id="KAK8898294.1"/>
    </source>
</evidence>
<protein>
    <recommendedName>
        <fullName evidence="3">F5/8 type C domain-containing protein</fullName>
    </recommendedName>
</protein>
<organism evidence="1 2">
    <name type="scientific">Tritrichomonas musculus</name>
    <dbReference type="NCBI Taxonomy" id="1915356"/>
    <lineage>
        <taxon>Eukaryota</taxon>
        <taxon>Metamonada</taxon>
        <taxon>Parabasalia</taxon>
        <taxon>Tritrichomonadida</taxon>
        <taxon>Tritrichomonadidae</taxon>
        <taxon>Tritrichomonas</taxon>
    </lineage>
</organism>
<reference evidence="1 2" key="1">
    <citation type="submission" date="2024-04" db="EMBL/GenBank/DDBJ databases">
        <title>Tritrichomonas musculus Genome.</title>
        <authorList>
            <person name="Alves-Ferreira E."/>
            <person name="Grigg M."/>
            <person name="Lorenzi H."/>
            <person name="Galac M."/>
        </authorList>
    </citation>
    <scope>NUCLEOTIDE SEQUENCE [LARGE SCALE GENOMIC DNA]</scope>
    <source>
        <strain evidence="1 2">EAF2021</strain>
    </source>
</reference>
<comment type="caution">
    <text evidence="1">The sequence shown here is derived from an EMBL/GenBank/DDBJ whole genome shotgun (WGS) entry which is preliminary data.</text>
</comment>
<evidence type="ECO:0008006" key="3">
    <source>
        <dbReference type="Google" id="ProtNLM"/>
    </source>
</evidence>
<name>A0ABR2L4N0_9EUKA</name>
<dbReference type="Proteomes" id="UP001470230">
    <property type="component" value="Unassembled WGS sequence"/>
</dbReference>
<sequence length="459" mass="52909">MSSKSFILSSAGLKNVIEDQSDFTFMFGKCEIVMNRIFAEFISPNVSHIHHSDPTIDSYQFCYPQNAIFPPIEELFTEEMINLLKLISQGIQVSINSDQAKKMQHISILLGNSELFNSLQGLHSQQLTDNNIDDSLVKLELYQYQPQNTTMFQNIDFSLLIDTISSNFYQIDQNKLKKLSTPILHAIISNEHLKIDNEDSLYEFIKEIFNEKEKEKESESELTIYDFYEGIEFVCLSDDKFKDFIESFDATRMTASVWQKLCNRFLKVKNDKRYAKQKVEPKSRQFLYDGNQSNSFHGIIHALTKECGGNVDDKGEVSVTALKVINSYPAKLTVDLDSISSGLITNCEKNSWLMYDFKNRKVRPTHYSIRSWAWSPNCHHLKDWVIEGSNTGGNDWKVLDSQNNVTCLNSISVFSTFKIKENLSSDEYYRFLRLRQTGKNFAGNDQLCLNSLEYFGSII</sequence>
<keyword evidence="2" id="KW-1185">Reference proteome</keyword>
<dbReference type="InterPro" id="IPR008979">
    <property type="entry name" value="Galactose-bd-like_sf"/>
</dbReference>